<dbReference type="Pfam" id="PF03938">
    <property type="entry name" value="OmpH"/>
    <property type="match status" value="1"/>
</dbReference>
<dbReference type="Gene3D" id="3.30.910.20">
    <property type="entry name" value="Skp domain"/>
    <property type="match status" value="1"/>
</dbReference>
<dbReference type="GO" id="GO:0051082">
    <property type="term" value="F:unfolded protein binding"/>
    <property type="evidence" value="ECO:0007669"/>
    <property type="project" value="InterPro"/>
</dbReference>
<dbReference type="Proteomes" id="UP000266389">
    <property type="component" value="Unassembled WGS sequence"/>
</dbReference>
<proteinExistence type="inferred from homology"/>
<evidence type="ECO:0000256" key="2">
    <source>
        <dbReference type="ARBA" id="ARBA00022729"/>
    </source>
</evidence>
<dbReference type="GO" id="GO:0050821">
    <property type="term" value="P:protein stabilization"/>
    <property type="evidence" value="ECO:0007669"/>
    <property type="project" value="TreeGrafter"/>
</dbReference>
<evidence type="ECO:0000313" key="5">
    <source>
        <dbReference type="Proteomes" id="UP000266389"/>
    </source>
</evidence>
<dbReference type="InterPro" id="IPR024930">
    <property type="entry name" value="Skp_dom_sf"/>
</dbReference>
<dbReference type="SMART" id="SM00935">
    <property type="entry name" value="OmpH"/>
    <property type="match status" value="1"/>
</dbReference>
<dbReference type="PANTHER" id="PTHR35089">
    <property type="entry name" value="CHAPERONE PROTEIN SKP"/>
    <property type="match status" value="1"/>
</dbReference>
<keyword evidence="3" id="KW-0175">Coiled coil</keyword>
<accession>A0A395LZR5</accession>
<evidence type="ECO:0000313" key="4">
    <source>
        <dbReference type="EMBL" id="RFM24020.1"/>
    </source>
</evidence>
<comment type="similarity">
    <text evidence="1">Belongs to the Skp family.</text>
</comment>
<dbReference type="SUPFAM" id="SSF111384">
    <property type="entry name" value="OmpH-like"/>
    <property type="match status" value="1"/>
</dbReference>
<dbReference type="AlphaFoldDB" id="A0A395LZR5"/>
<reference evidence="4 5" key="1">
    <citation type="journal article" date="2011" name="ISME J.">
        <title>Community ecology of hot spring cyanobacterial mats: predominant populations and their functional potential.</title>
        <authorList>
            <person name="Klatt C.G."/>
            <person name="Wood J.M."/>
            <person name="Rusch D.B."/>
            <person name="Bateson M.M."/>
            <person name="Hamamura N."/>
            <person name="Heidelberg J.F."/>
            <person name="Grossman A.R."/>
            <person name="Bhaya D."/>
            <person name="Cohan F.M."/>
            <person name="Kuhl M."/>
            <person name="Bryant D.A."/>
            <person name="Ward D.M."/>
        </authorList>
    </citation>
    <scope>NUCLEOTIDE SEQUENCE [LARGE SCALE GENOMIC DNA]</scope>
    <source>
        <strain evidence="4">OS</strain>
    </source>
</reference>
<keyword evidence="2" id="KW-0732">Signal</keyword>
<name>A0A395LZR5_9BACT</name>
<evidence type="ECO:0000256" key="3">
    <source>
        <dbReference type="SAM" id="Coils"/>
    </source>
</evidence>
<evidence type="ECO:0000256" key="1">
    <source>
        <dbReference type="ARBA" id="ARBA00009091"/>
    </source>
</evidence>
<feature type="coiled-coil region" evidence="3">
    <location>
        <begin position="60"/>
        <end position="141"/>
    </location>
</feature>
<comment type="caution">
    <text evidence="4">The sequence shown here is derived from an EMBL/GenBank/DDBJ whole genome shotgun (WGS) entry which is preliminary data.</text>
</comment>
<protein>
    <submittedName>
        <fullName evidence="4">OmpH family outer membrane protein</fullName>
    </submittedName>
</protein>
<dbReference type="PANTHER" id="PTHR35089:SF1">
    <property type="entry name" value="CHAPERONE PROTEIN SKP"/>
    <property type="match status" value="1"/>
</dbReference>
<dbReference type="EMBL" id="PHFL01000049">
    <property type="protein sequence ID" value="RFM24020.1"/>
    <property type="molecule type" value="Genomic_DNA"/>
</dbReference>
<gene>
    <name evidence="4" type="ORF">D0433_07935</name>
</gene>
<dbReference type="GO" id="GO:0005829">
    <property type="term" value="C:cytosol"/>
    <property type="evidence" value="ECO:0007669"/>
    <property type="project" value="TreeGrafter"/>
</dbReference>
<dbReference type="InterPro" id="IPR005632">
    <property type="entry name" value="Chaperone_Skp"/>
</dbReference>
<organism evidence="4 5">
    <name type="scientific">Candidatus Thermochlorobacter aerophilus</name>
    <dbReference type="NCBI Taxonomy" id="1868324"/>
    <lineage>
        <taxon>Bacteria</taxon>
        <taxon>Pseudomonadati</taxon>
        <taxon>Chlorobiota</taxon>
        <taxon>Chlorobiia</taxon>
        <taxon>Chlorobiales</taxon>
        <taxon>Candidatus Thermochlorobacteriaceae</taxon>
        <taxon>Candidatus Thermochlorobacter</taxon>
    </lineage>
</organism>
<sequence>MSKHLKIQGGKHTAMASIKELASKFPAAKGALLGFGLAFGFIVGSAAVPPPGERVGFVEVEKVLAEMPEAKSIREKLEKEQQQALKELEKKQKDLKEAFDEYERKKTLMKPDEQKKKEEELQAQLAQYRQLEQSKSAALQQKQAELLKPLEEKIAKTIEKIAQQQGYSLVISKGGIANTVLYGDKNVNLTYKVIDAIR</sequence>